<organism evidence="8 9">
    <name type="scientific">Alloprevotella tannerae</name>
    <dbReference type="NCBI Taxonomy" id="76122"/>
    <lineage>
        <taxon>Bacteria</taxon>
        <taxon>Pseudomonadati</taxon>
        <taxon>Bacteroidota</taxon>
        <taxon>Bacteroidia</taxon>
        <taxon>Bacteroidales</taxon>
        <taxon>Prevotellaceae</taxon>
        <taxon>Alloprevotella</taxon>
    </lineage>
</organism>
<dbReference type="Proteomes" id="UP000704068">
    <property type="component" value="Unassembled WGS sequence"/>
</dbReference>
<dbReference type="InterPro" id="IPR000711">
    <property type="entry name" value="ATPase_OSCP/dsu"/>
</dbReference>
<evidence type="ECO:0000256" key="7">
    <source>
        <dbReference type="HAMAP-Rule" id="MF_01416"/>
    </source>
</evidence>
<dbReference type="Gene3D" id="1.10.520.20">
    <property type="entry name" value="N-terminal domain of the delta subunit of the F1F0-ATP synthase"/>
    <property type="match status" value="1"/>
</dbReference>
<dbReference type="NCBIfam" id="NF009964">
    <property type="entry name" value="PRK13429.1-3"/>
    <property type="match status" value="1"/>
</dbReference>
<keyword evidence="5 7" id="KW-0472">Membrane</keyword>
<comment type="subcellular location">
    <subcellularLocation>
        <location evidence="7">Cell membrane</location>
        <topology evidence="7">Peripheral membrane protein</topology>
    </subcellularLocation>
    <subcellularLocation>
        <location evidence="1">Membrane</location>
    </subcellularLocation>
</comment>
<comment type="similarity">
    <text evidence="7">Belongs to the ATPase delta chain family.</text>
</comment>
<dbReference type="Pfam" id="PF00213">
    <property type="entry name" value="OSCP"/>
    <property type="match status" value="1"/>
</dbReference>
<dbReference type="HAMAP" id="MF_01416">
    <property type="entry name" value="ATP_synth_delta_bact"/>
    <property type="match status" value="1"/>
</dbReference>
<keyword evidence="4 7" id="KW-0406">Ion transport</keyword>
<dbReference type="NCBIfam" id="TIGR01145">
    <property type="entry name" value="ATP_synt_delta"/>
    <property type="match status" value="1"/>
</dbReference>
<dbReference type="PANTHER" id="PTHR11910">
    <property type="entry name" value="ATP SYNTHASE DELTA CHAIN"/>
    <property type="match status" value="1"/>
</dbReference>
<dbReference type="PRINTS" id="PR00125">
    <property type="entry name" value="ATPASEDELTA"/>
</dbReference>
<name>A0A929WZE9_9BACT</name>
<keyword evidence="3 7" id="KW-0375">Hydrogen ion transport</keyword>
<evidence type="ECO:0000256" key="3">
    <source>
        <dbReference type="ARBA" id="ARBA00022781"/>
    </source>
</evidence>
<keyword evidence="6 7" id="KW-0066">ATP synthesis</keyword>
<keyword evidence="2 7" id="KW-0813">Transport</keyword>
<comment type="caution">
    <text evidence="8">The sequence shown here is derived from an EMBL/GenBank/DDBJ whole genome shotgun (WGS) entry which is preliminary data.</text>
</comment>
<evidence type="ECO:0000256" key="1">
    <source>
        <dbReference type="ARBA" id="ARBA00004370"/>
    </source>
</evidence>
<dbReference type="SUPFAM" id="SSF47928">
    <property type="entry name" value="N-terminal domain of the delta subunit of the F1F0-ATP synthase"/>
    <property type="match status" value="1"/>
</dbReference>
<evidence type="ECO:0000256" key="5">
    <source>
        <dbReference type="ARBA" id="ARBA00023136"/>
    </source>
</evidence>
<keyword evidence="7" id="KW-1003">Cell membrane</keyword>
<evidence type="ECO:0000256" key="6">
    <source>
        <dbReference type="ARBA" id="ARBA00023310"/>
    </source>
</evidence>
<dbReference type="AlphaFoldDB" id="A0A929WZE9"/>
<gene>
    <name evidence="7" type="primary">atpH</name>
    <name evidence="8" type="ORF">HXK21_01635</name>
</gene>
<dbReference type="RefSeq" id="WP_298765584.1">
    <property type="nucleotide sequence ID" value="NZ_CAUSLU010000001.1"/>
</dbReference>
<evidence type="ECO:0000256" key="4">
    <source>
        <dbReference type="ARBA" id="ARBA00023065"/>
    </source>
</evidence>
<comment type="function">
    <text evidence="7">This protein is part of the stalk that links CF(0) to CF(1). It either transmits conformational changes from CF(0) to CF(1) or is implicated in proton conduction.</text>
</comment>
<evidence type="ECO:0000313" key="9">
    <source>
        <dbReference type="Proteomes" id="UP000704068"/>
    </source>
</evidence>
<dbReference type="InterPro" id="IPR026015">
    <property type="entry name" value="ATP_synth_OSCP/delta_N_sf"/>
</dbReference>
<dbReference type="EMBL" id="JABZGR010000002">
    <property type="protein sequence ID" value="MBF0969733.1"/>
    <property type="molecule type" value="Genomic_DNA"/>
</dbReference>
<proteinExistence type="inferred from homology"/>
<evidence type="ECO:0000256" key="2">
    <source>
        <dbReference type="ARBA" id="ARBA00022448"/>
    </source>
</evidence>
<accession>A0A929WZE9</accession>
<comment type="function">
    <text evidence="7">F(1)F(0) ATP synthase produces ATP from ADP in the presence of a proton or sodium gradient. F-type ATPases consist of two structural domains, F(1) containing the extramembraneous catalytic core and F(0) containing the membrane proton channel, linked together by a central stalk and a peripheral stalk. During catalysis, ATP synthesis in the catalytic domain of F(1) is coupled via a rotary mechanism of the central stalk subunits to proton translocation.</text>
</comment>
<keyword evidence="7" id="KW-0139">CF(1)</keyword>
<dbReference type="GO" id="GO:0046933">
    <property type="term" value="F:proton-transporting ATP synthase activity, rotational mechanism"/>
    <property type="evidence" value="ECO:0007669"/>
    <property type="project" value="UniProtKB-UniRule"/>
</dbReference>
<dbReference type="GO" id="GO:0005886">
    <property type="term" value="C:plasma membrane"/>
    <property type="evidence" value="ECO:0007669"/>
    <property type="project" value="UniProtKB-SubCell"/>
</dbReference>
<sequence>MDIGIISIRYAKALLRFAIDNKEEERVYAEMETLAHSFLHIPTLRQVLQDPLSDNARQVEILSCATCGNGSLSASTERFIQLVTAHNRTDLMQFIAQAYVTLYLKRKRIIKGRLIVPTATPETICQKLQEIIEKRTNCNIEFKVEIDASIAGGFILDYDTYRLDASLKTQLKELRNALA</sequence>
<protein>
    <recommendedName>
        <fullName evidence="7">ATP synthase subunit delta</fullName>
    </recommendedName>
    <alternativeName>
        <fullName evidence="7">ATP synthase F(1) sector subunit delta</fullName>
    </alternativeName>
    <alternativeName>
        <fullName evidence="7">F-type ATPase subunit delta</fullName>
        <shortName evidence="7">F-ATPase subunit delta</shortName>
    </alternativeName>
</protein>
<reference evidence="8" key="1">
    <citation type="submission" date="2020-04" db="EMBL/GenBank/DDBJ databases">
        <title>Deep metagenomics examines the oral microbiome during advanced dental caries in children, revealing novel taxa and co-occurrences with host molecules.</title>
        <authorList>
            <person name="Baker J.L."/>
            <person name="Morton J.T."/>
            <person name="Dinis M."/>
            <person name="Alvarez R."/>
            <person name="Tran N.C."/>
            <person name="Knight R."/>
            <person name="Edlund A."/>
        </authorList>
    </citation>
    <scope>NUCLEOTIDE SEQUENCE</scope>
    <source>
        <strain evidence="8">JCVI_34_bin.1</strain>
    </source>
</reference>
<evidence type="ECO:0000313" key="8">
    <source>
        <dbReference type="EMBL" id="MBF0969733.1"/>
    </source>
</evidence>
<dbReference type="GO" id="GO:0045259">
    <property type="term" value="C:proton-transporting ATP synthase complex"/>
    <property type="evidence" value="ECO:0007669"/>
    <property type="project" value="UniProtKB-KW"/>
</dbReference>